<protein>
    <submittedName>
        <fullName evidence="1">PH-response regulator protein palI/RIM9</fullName>
    </submittedName>
</protein>
<dbReference type="EMBL" id="CALSDN010000006">
    <property type="protein sequence ID" value="CAH6721415.1"/>
    <property type="molecule type" value="Genomic_DNA"/>
</dbReference>
<reference evidence="1" key="1">
    <citation type="submission" date="2022-06" db="EMBL/GenBank/DDBJ databases">
        <authorList>
            <person name="Legras J.-L."/>
            <person name="Devillers H."/>
            <person name="Grondin C."/>
        </authorList>
    </citation>
    <scope>NUCLEOTIDE SEQUENCE</scope>
    <source>
        <strain evidence="1">CLIB 1444</strain>
    </source>
</reference>
<proteinExistence type="predicted"/>
<keyword evidence="2" id="KW-1185">Reference proteome</keyword>
<evidence type="ECO:0000313" key="1">
    <source>
        <dbReference type="EMBL" id="CAH6721415.1"/>
    </source>
</evidence>
<sequence>MNKGLLLVAVLSSISFVIQLLPVISVPLTGKGNNYGIYFAKYNNFVFGVFGLCDYVNNRCSPPKIGYPLSTLLDSEFGAVELPSNARYSISKLLVVHVVAFAITGMLVLVAFTFIITIWVREKLYEKHIDKNEEDLDTNRSRGSYDDETSKTSKITRSVNLIPFLNFQLVFAILSCLFTLLGLLSDILLFSPYLSYLGWIQIIPIICLAVLVTMVCFMRRSIFSRRHLDEEYFYPNDDMKAHRNLEVSDPNDSGSDDGFYVYTNGFYSNYGDREHHNQSQQSNSNSWRRHTPFNGTEDEVSLNSSQFHGILNRERIQLSDLSRNTNVSQPSRPQSQS</sequence>
<name>A0ACA9Y9Q1_9ASCO</name>
<organism evidence="1 2">
    <name type="scientific">[Candida] jaroonii</name>
    <dbReference type="NCBI Taxonomy" id="467808"/>
    <lineage>
        <taxon>Eukaryota</taxon>
        <taxon>Fungi</taxon>
        <taxon>Dikarya</taxon>
        <taxon>Ascomycota</taxon>
        <taxon>Saccharomycotina</taxon>
        <taxon>Pichiomycetes</taxon>
        <taxon>Debaryomycetaceae</taxon>
        <taxon>Yamadazyma</taxon>
    </lineage>
</organism>
<accession>A0ACA9Y9Q1</accession>
<evidence type="ECO:0000313" key="2">
    <source>
        <dbReference type="Proteomes" id="UP001152531"/>
    </source>
</evidence>
<comment type="caution">
    <text evidence="1">The sequence shown here is derived from an EMBL/GenBank/DDBJ whole genome shotgun (WGS) entry which is preliminary data.</text>
</comment>
<dbReference type="Proteomes" id="UP001152531">
    <property type="component" value="Unassembled WGS sequence"/>
</dbReference>
<gene>
    <name evidence="1" type="ORF">CLIB1444_06S01662</name>
</gene>